<gene>
    <name evidence="1" type="ORF">ACFL27_07305</name>
</gene>
<dbReference type="Proteomes" id="UP001594351">
    <property type="component" value="Unassembled WGS sequence"/>
</dbReference>
<reference evidence="1 2" key="1">
    <citation type="submission" date="2024-09" db="EMBL/GenBank/DDBJ databases">
        <title>Laminarin stimulates single cell rates of sulfate reduction while oxygen inhibits transcriptomic activity in coastal marine sediment.</title>
        <authorList>
            <person name="Lindsay M."/>
            <person name="Orcutt B."/>
            <person name="Emerson D."/>
            <person name="Stepanauskas R."/>
            <person name="D'Angelo T."/>
        </authorList>
    </citation>
    <scope>NUCLEOTIDE SEQUENCE [LARGE SCALE GENOMIC DNA]</scope>
    <source>
        <strain evidence="1">SAG AM-311-K15</strain>
    </source>
</reference>
<protein>
    <submittedName>
        <fullName evidence="1">DUF1844 domain-containing protein</fullName>
    </submittedName>
</protein>
<accession>A0ABV6YUU8</accession>
<evidence type="ECO:0000313" key="1">
    <source>
        <dbReference type="EMBL" id="MFC1849980.1"/>
    </source>
</evidence>
<sequence>MTEDYKQAERELQEILGKPFNSLVFSLYNSALISMGRISNPVTNKADIDLDQAQVTIEMVAMLKEKTVGNLDELEQKFIESQLAELRFAFTASVKEEQDQKK</sequence>
<keyword evidence="2" id="KW-1185">Reference proteome</keyword>
<comment type="caution">
    <text evidence="1">The sequence shown here is derived from an EMBL/GenBank/DDBJ whole genome shotgun (WGS) entry which is preliminary data.</text>
</comment>
<dbReference type="Pfam" id="PF08899">
    <property type="entry name" value="DUF1844"/>
    <property type="match status" value="1"/>
</dbReference>
<evidence type="ECO:0000313" key="2">
    <source>
        <dbReference type="Proteomes" id="UP001594351"/>
    </source>
</evidence>
<dbReference type="InterPro" id="IPR014995">
    <property type="entry name" value="DUF1844"/>
</dbReference>
<organism evidence="1 2">
    <name type="scientific">candidate division CSSED10-310 bacterium</name>
    <dbReference type="NCBI Taxonomy" id="2855610"/>
    <lineage>
        <taxon>Bacteria</taxon>
        <taxon>Bacteria division CSSED10-310</taxon>
    </lineage>
</organism>
<dbReference type="EMBL" id="JBHPBY010000069">
    <property type="protein sequence ID" value="MFC1849980.1"/>
    <property type="molecule type" value="Genomic_DNA"/>
</dbReference>
<proteinExistence type="predicted"/>
<name>A0ABV6YUU8_UNCC1</name>